<name>A0A099P213_PICKU</name>
<dbReference type="GO" id="GO:0016651">
    <property type="term" value="F:oxidoreductase activity, acting on NAD(P)H"/>
    <property type="evidence" value="ECO:0007669"/>
    <property type="project" value="InterPro"/>
</dbReference>
<dbReference type="Proteomes" id="UP000189274">
    <property type="component" value="Unassembled WGS sequence"/>
</dbReference>
<evidence type="ECO:0000313" key="9">
    <source>
        <dbReference type="Proteomes" id="UP000249293"/>
    </source>
</evidence>
<dbReference type="InterPro" id="IPR013154">
    <property type="entry name" value="ADH-like_N"/>
</dbReference>
<dbReference type="OrthoDB" id="9992527at2759"/>
<reference evidence="3" key="2">
    <citation type="submission" date="2014-08" db="EMBL/GenBank/DDBJ databases">
        <title>Exploiting Issatchenkia orientalis SD108 for Succinic Acid Production.</title>
        <authorList>
            <person name="Xiao H."/>
            <person name="Shao Z."/>
            <person name="Jiang Y."/>
            <person name="Dole S."/>
            <person name="Zhao H."/>
        </authorList>
    </citation>
    <scope>NUCLEOTIDE SEQUENCE [LARGE SCALE GENOMIC DNA]</scope>
    <source>
        <strain evidence="3">SD108</strain>
    </source>
</reference>
<dbReference type="SUPFAM" id="SSF50129">
    <property type="entry name" value="GroES-like"/>
    <property type="match status" value="1"/>
</dbReference>
<evidence type="ECO:0000259" key="1">
    <source>
        <dbReference type="SMART" id="SM00829"/>
    </source>
</evidence>
<evidence type="ECO:0000313" key="4">
    <source>
        <dbReference type="EMBL" id="ONH77303.1"/>
    </source>
</evidence>
<gene>
    <name evidence="4" type="ORF">BOH78_0531</name>
    <name evidence="2" type="ORF">C5L36_0B10350</name>
    <name evidence="5" type="ORF">CAS74_004730</name>
    <name evidence="3" type="ORF">JL09_g2728</name>
</gene>
<reference evidence="7" key="3">
    <citation type="journal article" date="2017" name="Genome Announc.">
        <title>Genome sequences of Cyberlindnera fabianii 65, Pichia kudriavzevii 129, and Saccharomyces cerevisiae 131 isolated from fermented masau fruits in Zimbabwe.</title>
        <authorList>
            <person name="van Rijswijck I.M.H."/>
            <person name="Derks M.F.L."/>
            <person name="Abee T."/>
            <person name="de Ridder D."/>
            <person name="Smid E.J."/>
        </authorList>
    </citation>
    <scope>NUCLEOTIDE SEQUENCE [LARGE SCALE GENOMIC DNA]</scope>
    <source>
        <strain evidence="7">129</strain>
    </source>
</reference>
<dbReference type="EMBL" id="CP028774">
    <property type="protein sequence ID" value="AWU75800.1"/>
    <property type="molecule type" value="Genomic_DNA"/>
</dbReference>
<evidence type="ECO:0000313" key="8">
    <source>
        <dbReference type="Proteomes" id="UP000195871"/>
    </source>
</evidence>
<organism evidence="3 6">
    <name type="scientific">Pichia kudriavzevii</name>
    <name type="common">Yeast</name>
    <name type="synonym">Issatchenkia orientalis</name>
    <dbReference type="NCBI Taxonomy" id="4909"/>
    <lineage>
        <taxon>Eukaryota</taxon>
        <taxon>Fungi</taxon>
        <taxon>Dikarya</taxon>
        <taxon>Ascomycota</taxon>
        <taxon>Saccharomycotina</taxon>
        <taxon>Pichiomycetes</taxon>
        <taxon>Pichiales</taxon>
        <taxon>Pichiaceae</taxon>
        <taxon>Pichia</taxon>
    </lineage>
</organism>
<evidence type="ECO:0000313" key="5">
    <source>
        <dbReference type="EMBL" id="OUT20476.1"/>
    </source>
</evidence>
<reference evidence="4" key="4">
    <citation type="submission" date="2017-01" db="EMBL/GenBank/DDBJ databases">
        <authorList>
            <person name="Mah S.A."/>
            <person name="Swanson W.J."/>
            <person name="Moy G.W."/>
            <person name="Vacquier V.D."/>
        </authorList>
    </citation>
    <scope>NUCLEOTIDE SEQUENCE [LARGE SCALE GENOMIC DNA]</scope>
    <source>
        <strain evidence="4">129</strain>
    </source>
</reference>
<keyword evidence="9" id="KW-1185">Reference proteome</keyword>
<dbReference type="AlphaFoldDB" id="A0A099P213"/>
<proteinExistence type="predicted"/>
<evidence type="ECO:0000313" key="3">
    <source>
        <dbReference type="EMBL" id="KGK38121.1"/>
    </source>
</evidence>
<evidence type="ECO:0000313" key="6">
    <source>
        <dbReference type="Proteomes" id="UP000029867"/>
    </source>
</evidence>
<feature type="domain" description="Enoyl reductase (ER)" evidence="1">
    <location>
        <begin position="13"/>
        <end position="365"/>
    </location>
</feature>
<reference evidence="5 8" key="5">
    <citation type="submission" date="2017-05" db="EMBL/GenBank/DDBJ databases">
        <title>The Genome Sequence of Candida krusei Ckrusei653.</title>
        <authorList>
            <person name="Cuomo C."/>
            <person name="Forche A."/>
            <person name="Young S."/>
            <person name="Abouelleil A."/>
            <person name="Cao P."/>
            <person name="Chapman S."/>
            <person name="Cusick C."/>
            <person name="Shea T."/>
            <person name="Nusbaum C."/>
            <person name="Birren B."/>
        </authorList>
    </citation>
    <scope>NUCLEOTIDE SEQUENCE [LARGE SCALE GENOMIC DNA]</scope>
    <source>
        <strain evidence="5 8">Ckrusei653</strain>
    </source>
</reference>
<dbReference type="EMBL" id="MQVM01000002">
    <property type="protein sequence ID" value="ONH77303.1"/>
    <property type="molecule type" value="Genomic_DNA"/>
</dbReference>
<dbReference type="Proteomes" id="UP000249293">
    <property type="component" value="Chromosome 2"/>
</dbReference>
<dbReference type="SUPFAM" id="SSF51735">
    <property type="entry name" value="NAD(P)-binding Rossmann-fold domains"/>
    <property type="match status" value="1"/>
</dbReference>
<dbReference type="EMBL" id="JQFK01000024">
    <property type="protein sequence ID" value="KGK38121.1"/>
    <property type="molecule type" value="Genomic_DNA"/>
</dbReference>
<dbReference type="eggNOG" id="KOG1198">
    <property type="taxonomic scope" value="Eukaryota"/>
</dbReference>
<dbReference type="InterPro" id="IPR013149">
    <property type="entry name" value="ADH-like_C"/>
</dbReference>
<dbReference type="Proteomes" id="UP000029867">
    <property type="component" value="Unassembled WGS sequence"/>
</dbReference>
<dbReference type="STRING" id="4909.A0A099P213"/>
<dbReference type="InterPro" id="IPR020843">
    <property type="entry name" value="ER"/>
</dbReference>
<dbReference type="Gene3D" id="3.90.180.10">
    <property type="entry name" value="Medium-chain alcohol dehydrogenases, catalytic domain"/>
    <property type="match status" value="1"/>
</dbReference>
<dbReference type="Proteomes" id="UP000195871">
    <property type="component" value="Unassembled WGS sequence"/>
</dbReference>
<protein>
    <submittedName>
        <fullName evidence="4">Protein TOXD</fullName>
    </submittedName>
</protein>
<dbReference type="SMART" id="SM00829">
    <property type="entry name" value="PKS_ER"/>
    <property type="match status" value="1"/>
</dbReference>
<reference evidence="2 9" key="6">
    <citation type="submission" date="2018-06" db="EMBL/GenBank/DDBJ databases">
        <title>Population genomics shows no distinction between pathogenic Candida krusei and environmental Pichia kudriavzevii: One species, four names.</title>
        <authorList>
            <person name="Douglass A.P."/>
            <person name="Offei B."/>
            <person name="Braun-Galleani S."/>
            <person name="Coughlan A.Y."/>
            <person name="Martos A."/>
            <person name="Ortiz-Merino R.A."/>
            <person name="Byrne K.P."/>
            <person name="Wolfe K.H."/>
        </authorList>
    </citation>
    <scope>NUCLEOTIDE SEQUENCE [LARGE SCALE GENOMIC DNA]</scope>
    <source>
        <strain evidence="2 9">CBS573</strain>
    </source>
</reference>
<dbReference type="Pfam" id="PF08240">
    <property type="entry name" value="ADH_N"/>
    <property type="match status" value="1"/>
</dbReference>
<dbReference type="CDD" id="cd08249">
    <property type="entry name" value="enoyl_reductase_like"/>
    <property type="match status" value="1"/>
</dbReference>
<evidence type="ECO:0000313" key="7">
    <source>
        <dbReference type="Proteomes" id="UP000189274"/>
    </source>
</evidence>
<dbReference type="PANTHER" id="PTHR45348">
    <property type="entry name" value="HYPOTHETICAL OXIDOREDUCTASE (EUROFUNG)"/>
    <property type="match status" value="1"/>
</dbReference>
<dbReference type="InterPro" id="IPR011032">
    <property type="entry name" value="GroES-like_sf"/>
</dbReference>
<dbReference type="Gene3D" id="3.40.50.720">
    <property type="entry name" value="NAD(P)-binding Rossmann-like Domain"/>
    <property type="match status" value="1"/>
</dbReference>
<evidence type="ECO:0000313" key="2">
    <source>
        <dbReference type="EMBL" id="AWU75800.1"/>
    </source>
</evidence>
<reference evidence="6" key="1">
    <citation type="journal article" date="2014" name="Microb. Cell Fact.">
        <title>Exploiting Issatchenkia orientalis SD108 for succinic acid production.</title>
        <authorList>
            <person name="Xiao H."/>
            <person name="Shao Z."/>
            <person name="Jiang Y."/>
            <person name="Dole S."/>
            <person name="Zhao H."/>
        </authorList>
    </citation>
    <scope>NUCLEOTIDE SEQUENCE [LARGE SCALE GENOMIC DNA]</scope>
    <source>
        <strain evidence="6">SD108</strain>
    </source>
</reference>
<sequence length="370" mass="39981">MSLVTIRSVVYTGEASPLVKVVETTTELPTPGPGELLVKVQAAAFNPTDYKHFYAKWGSAGTTVGSDLAGTVVSVGSETSGFKEGDTVASFLHGGYDPLKNSGAFQDYVVVPAITTLNLPGLTQQTNVDNIDPSFNIDTFEKAASLPLGLYTVGMSLENNFGKPKKDSWILVWGGTTATGYLAIQIAKKIYGAKVITTANKAKYESYLKAVGADVVIDYHDDKVIDQLKAATADNIEYALDTVSNKDTFNKTYAALRPTGKSYIDNLLSLGEETLEGQTTKKDTEFSKTFVYLVTGESLDLNGFKLESSPEIVANHKNFHEKILKAVKDGEIKTMPIKIYPNGFNSADAALKELLDGVSFKKLVIRSIDN</sequence>
<dbReference type="VEuPathDB" id="FungiDB:C5L36_0B10350"/>
<dbReference type="Pfam" id="PF00107">
    <property type="entry name" value="ADH_zinc_N"/>
    <property type="match status" value="1"/>
</dbReference>
<dbReference type="InterPro" id="IPR036291">
    <property type="entry name" value="NAD(P)-bd_dom_sf"/>
</dbReference>
<dbReference type="HOGENOM" id="CLU_026673_16_1_1"/>
<dbReference type="InterPro" id="IPR047122">
    <property type="entry name" value="Trans-enoyl_RdTase-like"/>
</dbReference>
<accession>A0A099P213</accession>
<dbReference type="EMBL" id="NHMM01000008">
    <property type="protein sequence ID" value="OUT20476.1"/>
    <property type="molecule type" value="Genomic_DNA"/>
</dbReference>
<dbReference type="PANTHER" id="PTHR45348:SF2">
    <property type="entry name" value="ZINC-TYPE ALCOHOL DEHYDROGENASE-LIKE PROTEIN C2E1P3.01"/>
    <property type="match status" value="1"/>
</dbReference>